<feature type="transmembrane region" description="Helical" evidence="8">
    <location>
        <begin position="51"/>
        <end position="71"/>
    </location>
</feature>
<feature type="transmembrane region" description="Helical" evidence="8">
    <location>
        <begin position="305"/>
        <end position="326"/>
    </location>
</feature>
<feature type="transmembrane region" description="Helical" evidence="8">
    <location>
        <begin position="91"/>
        <end position="113"/>
    </location>
</feature>
<feature type="transmembrane region" description="Helical" evidence="8">
    <location>
        <begin position="373"/>
        <end position="402"/>
    </location>
</feature>
<evidence type="ECO:0000256" key="2">
    <source>
        <dbReference type="ARBA" id="ARBA00006434"/>
    </source>
</evidence>
<keyword evidence="5 8" id="KW-0472">Membrane</keyword>
<evidence type="ECO:0000256" key="7">
    <source>
        <dbReference type="SAM" id="MobiDB-lite"/>
    </source>
</evidence>
<gene>
    <name evidence="10" type="primary">LOC106815569</name>
</gene>
<dbReference type="Gene3D" id="1.20.1730.10">
    <property type="entry name" value="Sodium/glucose cotransporter"/>
    <property type="match status" value="1"/>
</dbReference>
<evidence type="ECO:0000313" key="9">
    <source>
        <dbReference type="Proteomes" id="UP000695022"/>
    </source>
</evidence>
<name>A0ABM1ETK4_PRICU</name>
<dbReference type="InterPro" id="IPR038377">
    <property type="entry name" value="Na/Glc_symporter_sf"/>
</dbReference>
<feature type="transmembrane region" description="Helical" evidence="8">
    <location>
        <begin position="476"/>
        <end position="498"/>
    </location>
</feature>
<dbReference type="RefSeq" id="XP_014675525.1">
    <property type="nucleotide sequence ID" value="XM_014820039.1"/>
</dbReference>
<accession>A0ABM1ETK4</accession>
<dbReference type="PANTHER" id="PTHR11819">
    <property type="entry name" value="SOLUTE CARRIER FAMILY 5"/>
    <property type="match status" value="1"/>
</dbReference>
<feature type="transmembrane region" description="Helical" evidence="8">
    <location>
        <begin position="200"/>
        <end position="219"/>
    </location>
</feature>
<dbReference type="InterPro" id="IPR001734">
    <property type="entry name" value="Na/solute_symporter"/>
</dbReference>
<dbReference type="Proteomes" id="UP000695022">
    <property type="component" value="Unplaced"/>
</dbReference>
<evidence type="ECO:0000256" key="6">
    <source>
        <dbReference type="RuleBase" id="RU362091"/>
    </source>
</evidence>
<feature type="transmembrane region" description="Helical" evidence="8">
    <location>
        <begin position="172"/>
        <end position="193"/>
    </location>
</feature>
<evidence type="ECO:0000256" key="5">
    <source>
        <dbReference type="ARBA" id="ARBA00023136"/>
    </source>
</evidence>
<dbReference type="PANTHER" id="PTHR11819:SF150">
    <property type="entry name" value="SODIUM_MYO-INOSITOL COTRANSPORTER"/>
    <property type="match status" value="1"/>
</dbReference>
<feature type="transmembrane region" description="Helical" evidence="8">
    <location>
        <begin position="20"/>
        <end position="39"/>
    </location>
</feature>
<evidence type="ECO:0000313" key="10">
    <source>
        <dbReference type="RefSeq" id="XP_014675525.1"/>
    </source>
</evidence>
<dbReference type="GeneID" id="106815569"/>
<dbReference type="Pfam" id="PF00474">
    <property type="entry name" value="SSF"/>
    <property type="match status" value="1"/>
</dbReference>
<keyword evidence="9" id="KW-1185">Reference proteome</keyword>
<feature type="compositionally biased region" description="Basic and acidic residues" evidence="7">
    <location>
        <begin position="574"/>
        <end position="598"/>
    </location>
</feature>
<feature type="transmembrane region" description="Helical" evidence="8">
    <location>
        <begin position="266"/>
        <end position="284"/>
    </location>
</feature>
<protein>
    <submittedName>
        <fullName evidence="10">Sodium/myo-inositol cotransporter-like</fullName>
    </submittedName>
</protein>
<sequence length="618" mass="68318">MSSSVSISMEARGELDKYDITVIVIYFGLVLGAGLLSMLRSNRGTVSGYFLAGRMMIWLPVGASIFASNIGSEHFVGLAGSGAASGLGVGAFELNALVVVQLLGWIFLPVYIACGASTLPEYMHMRFGGKRLRVYLSCLSMLLYIFTKISVNLFSGSIFIQQSLGWNLYWSIFLLLGLTALCTVTGGLAAVIYTDTVQTVVMLVGGIALMITSFVKIGGWSSLIVQYMEAIPNTTKLEHGSTHHTDCGMPREDSWLMLRNPIDSDIPWAGFIFGQTIASIWYWCTDQMMVQRALAAKSLSHAQGGTLFAGYLKILPIFIMVLPGMISRVLFTDLVACVDPDVCERACGSRTSCSNLAYPLLVFKLMPSGARGVMVAVMLAALISDLTSIFNSSSTLFTIDIYTHIRKKASVKELMIVGRLFVLLMTAISVVWVPVIQTMQGGELYHYIQTVAAYLAPPIAAAYSLAIIWKRMNEKGCFYGLLVGFVVGITRMIIDFYYKVPTCMEKWTDGDPRPAFVKNVHYMYFALILFWLTITTAVIVSLLTSPLPAKHLVRTTYWTRNDHREIVDEDHFDEAAGIHDNEREQPGIPMEEKNKTETVDQESSSPVEHDYVAPTFRK</sequence>
<feature type="transmembrane region" description="Helical" evidence="8">
    <location>
        <begin position="447"/>
        <end position="469"/>
    </location>
</feature>
<organism evidence="9 10">
    <name type="scientific">Priapulus caudatus</name>
    <name type="common">Priapulid worm</name>
    <dbReference type="NCBI Taxonomy" id="37621"/>
    <lineage>
        <taxon>Eukaryota</taxon>
        <taxon>Metazoa</taxon>
        <taxon>Ecdysozoa</taxon>
        <taxon>Scalidophora</taxon>
        <taxon>Priapulida</taxon>
        <taxon>Priapulimorpha</taxon>
        <taxon>Priapulimorphida</taxon>
        <taxon>Priapulidae</taxon>
        <taxon>Priapulus</taxon>
    </lineage>
</organism>
<feature type="transmembrane region" description="Helical" evidence="8">
    <location>
        <begin position="134"/>
        <end position="160"/>
    </location>
</feature>
<evidence type="ECO:0000256" key="1">
    <source>
        <dbReference type="ARBA" id="ARBA00004141"/>
    </source>
</evidence>
<evidence type="ECO:0000256" key="3">
    <source>
        <dbReference type="ARBA" id="ARBA00022692"/>
    </source>
</evidence>
<comment type="subcellular location">
    <subcellularLocation>
        <location evidence="1">Membrane</location>
        <topology evidence="1">Multi-pass membrane protein</topology>
    </subcellularLocation>
</comment>
<reference evidence="10" key="1">
    <citation type="submission" date="2025-08" db="UniProtKB">
        <authorList>
            <consortium name="RefSeq"/>
        </authorList>
    </citation>
    <scope>IDENTIFICATION</scope>
</reference>
<evidence type="ECO:0000256" key="4">
    <source>
        <dbReference type="ARBA" id="ARBA00022989"/>
    </source>
</evidence>
<proteinExistence type="inferred from homology"/>
<feature type="transmembrane region" description="Helical" evidence="8">
    <location>
        <begin position="522"/>
        <end position="544"/>
    </location>
</feature>
<keyword evidence="3 8" id="KW-0812">Transmembrane</keyword>
<feature type="region of interest" description="Disordered" evidence="7">
    <location>
        <begin position="574"/>
        <end position="618"/>
    </location>
</feature>
<feature type="transmembrane region" description="Helical" evidence="8">
    <location>
        <begin position="414"/>
        <end position="435"/>
    </location>
</feature>
<dbReference type="NCBIfam" id="TIGR00813">
    <property type="entry name" value="sss"/>
    <property type="match status" value="1"/>
</dbReference>
<evidence type="ECO:0000256" key="8">
    <source>
        <dbReference type="SAM" id="Phobius"/>
    </source>
</evidence>
<comment type="similarity">
    <text evidence="2 6">Belongs to the sodium:solute symporter (SSF) (TC 2.A.21) family.</text>
</comment>
<keyword evidence="4 8" id="KW-1133">Transmembrane helix</keyword>
<dbReference type="PROSITE" id="PS50283">
    <property type="entry name" value="NA_SOLUT_SYMP_3"/>
    <property type="match status" value="1"/>
</dbReference>